<gene>
    <name evidence="1" type="ORF">Nepgr_013684</name>
</gene>
<evidence type="ECO:0000313" key="1">
    <source>
        <dbReference type="EMBL" id="GMH11843.1"/>
    </source>
</evidence>
<name>A0AAD3SIE8_NEPGR</name>
<keyword evidence="2" id="KW-1185">Reference proteome</keyword>
<dbReference type="EMBL" id="BSYO01000011">
    <property type="protein sequence ID" value="GMH11843.1"/>
    <property type="molecule type" value="Genomic_DNA"/>
</dbReference>
<sequence>MAFMSSPPSSERGALLLNVKQELQRSLEVLLTPSSDSYSSLASRLVAGIRKYTDIINDICRISSAGGGRWCSEGTSLPEKLCTESERKGDNCTGYLLPVVDDGLIHRGPKASLMPENVCKDRNREGLLQQSMEVV</sequence>
<dbReference type="Proteomes" id="UP001279734">
    <property type="component" value="Unassembled WGS sequence"/>
</dbReference>
<organism evidence="1 2">
    <name type="scientific">Nepenthes gracilis</name>
    <name type="common">Slender pitcher plant</name>
    <dbReference type="NCBI Taxonomy" id="150966"/>
    <lineage>
        <taxon>Eukaryota</taxon>
        <taxon>Viridiplantae</taxon>
        <taxon>Streptophyta</taxon>
        <taxon>Embryophyta</taxon>
        <taxon>Tracheophyta</taxon>
        <taxon>Spermatophyta</taxon>
        <taxon>Magnoliopsida</taxon>
        <taxon>eudicotyledons</taxon>
        <taxon>Gunneridae</taxon>
        <taxon>Pentapetalae</taxon>
        <taxon>Caryophyllales</taxon>
        <taxon>Nepenthaceae</taxon>
        <taxon>Nepenthes</taxon>
    </lineage>
</organism>
<dbReference type="AlphaFoldDB" id="A0AAD3SIE8"/>
<accession>A0AAD3SIE8</accession>
<reference evidence="1" key="1">
    <citation type="submission" date="2023-05" db="EMBL/GenBank/DDBJ databases">
        <title>Nepenthes gracilis genome sequencing.</title>
        <authorList>
            <person name="Fukushima K."/>
        </authorList>
    </citation>
    <scope>NUCLEOTIDE SEQUENCE</scope>
    <source>
        <strain evidence="1">SING2019-196</strain>
    </source>
</reference>
<comment type="caution">
    <text evidence="1">The sequence shown here is derived from an EMBL/GenBank/DDBJ whole genome shotgun (WGS) entry which is preliminary data.</text>
</comment>
<proteinExistence type="predicted"/>
<evidence type="ECO:0000313" key="2">
    <source>
        <dbReference type="Proteomes" id="UP001279734"/>
    </source>
</evidence>
<protein>
    <submittedName>
        <fullName evidence="1">Uncharacterized protein</fullName>
    </submittedName>
</protein>